<keyword evidence="3" id="KW-1185">Reference proteome</keyword>
<proteinExistence type="predicted"/>
<reference evidence="2 3" key="1">
    <citation type="submission" date="2014-04" db="EMBL/GenBank/DDBJ databases">
        <title>Genome evolution of avian class.</title>
        <authorList>
            <person name="Zhang G."/>
            <person name="Li C."/>
        </authorList>
    </citation>
    <scope>NUCLEOTIDE SEQUENCE [LARGE SCALE GENOMIC DNA]</scope>
    <source>
        <strain evidence="2">BGI_N311</strain>
    </source>
</reference>
<organism evidence="2 3">
    <name type="scientific">Apaloderma vittatum</name>
    <name type="common">Bar-tailed trogon</name>
    <dbReference type="NCBI Taxonomy" id="57397"/>
    <lineage>
        <taxon>Eukaryota</taxon>
        <taxon>Metazoa</taxon>
        <taxon>Chordata</taxon>
        <taxon>Craniata</taxon>
        <taxon>Vertebrata</taxon>
        <taxon>Euteleostomi</taxon>
        <taxon>Archelosauria</taxon>
        <taxon>Archosauria</taxon>
        <taxon>Dinosauria</taxon>
        <taxon>Saurischia</taxon>
        <taxon>Theropoda</taxon>
        <taxon>Coelurosauria</taxon>
        <taxon>Aves</taxon>
        <taxon>Neognathae</taxon>
        <taxon>Neoaves</taxon>
        <taxon>Telluraves</taxon>
        <taxon>Coraciimorphae</taxon>
        <taxon>Trogoniformes</taxon>
        <taxon>Trogonidae</taxon>
        <taxon>Apaloderma</taxon>
    </lineage>
</organism>
<dbReference type="Proteomes" id="UP000054244">
    <property type="component" value="Unassembled WGS sequence"/>
</dbReference>
<evidence type="ECO:0000313" key="3">
    <source>
        <dbReference type="Proteomes" id="UP000054244"/>
    </source>
</evidence>
<protein>
    <submittedName>
        <fullName evidence="2">Uncharacterized protein</fullName>
    </submittedName>
</protein>
<feature type="compositionally biased region" description="Basic and acidic residues" evidence="1">
    <location>
        <begin position="47"/>
        <end position="56"/>
    </location>
</feature>
<feature type="compositionally biased region" description="Polar residues" evidence="1">
    <location>
        <begin position="1"/>
        <end position="31"/>
    </location>
</feature>
<accession>A0A091N878</accession>
<dbReference type="EMBL" id="KL377865">
    <property type="protein sequence ID" value="KFP85192.1"/>
    <property type="molecule type" value="Genomic_DNA"/>
</dbReference>
<evidence type="ECO:0000313" key="2">
    <source>
        <dbReference type="EMBL" id="KFP85192.1"/>
    </source>
</evidence>
<dbReference type="AlphaFoldDB" id="A0A091N878"/>
<feature type="region of interest" description="Disordered" evidence="1">
    <location>
        <begin position="1"/>
        <end position="56"/>
    </location>
</feature>
<feature type="non-terminal residue" evidence="2">
    <location>
        <position position="56"/>
    </location>
</feature>
<evidence type="ECO:0000256" key="1">
    <source>
        <dbReference type="SAM" id="MobiDB-lite"/>
    </source>
</evidence>
<sequence length="56" mass="6425">QTPGRTPGHVNNWTEGLQDRQTLGQTDTWTCEQLDRRTPGHVSNWTDGHRDRRTPG</sequence>
<feature type="non-terminal residue" evidence="2">
    <location>
        <position position="1"/>
    </location>
</feature>
<gene>
    <name evidence="2" type="ORF">N311_09059</name>
</gene>
<name>A0A091N878_APAVI</name>